<comment type="catalytic activity">
    <reaction evidence="9">
        <text>Release of signal peptides from bacterial membrane prolipoproteins. Hydrolyzes -Xaa-Yaa-Zaa-|-(S,diacylglyceryl)Cys-, in which Xaa is hydrophobic (preferably Leu), and Yaa (Ala or Ser) and Zaa (Gly or Ala) have small, neutral side chains.</text>
        <dbReference type="EC" id="3.4.23.36"/>
    </reaction>
</comment>
<keyword evidence="5 9" id="KW-0064">Aspartyl protease</keyword>
<proteinExistence type="inferred from homology"/>
<evidence type="ECO:0000256" key="2">
    <source>
        <dbReference type="ARBA" id="ARBA00022475"/>
    </source>
</evidence>
<keyword evidence="12" id="KW-1185">Reference proteome</keyword>
<reference evidence="12" key="1">
    <citation type="journal article" date="2019" name="Int. J. Syst. Evol. Microbiol.">
        <title>The Global Catalogue of Microorganisms (GCM) 10K type strain sequencing project: providing services to taxonomists for standard genome sequencing and annotation.</title>
        <authorList>
            <consortium name="The Broad Institute Genomics Platform"/>
            <consortium name="The Broad Institute Genome Sequencing Center for Infectious Disease"/>
            <person name="Wu L."/>
            <person name="Ma J."/>
        </authorList>
    </citation>
    <scope>NUCLEOTIDE SEQUENCE [LARGE SCALE GENOMIC DNA]</scope>
    <source>
        <strain evidence="12">CCUG 54523</strain>
    </source>
</reference>
<gene>
    <name evidence="9" type="primary">lspA</name>
    <name evidence="11" type="ORF">ACFQ0P_15940</name>
</gene>
<feature type="active site" evidence="9">
    <location>
        <position position="149"/>
    </location>
</feature>
<comment type="subcellular location">
    <subcellularLocation>
        <location evidence="9">Cell membrane</location>
        <topology evidence="9">Multi-pass membrane protein</topology>
    </subcellularLocation>
</comment>
<accession>A0ABW3AM11</accession>
<comment type="pathway">
    <text evidence="9">Protein modification; lipoprotein biosynthesis (signal peptide cleavage).</text>
</comment>
<feature type="transmembrane region" description="Helical" evidence="9">
    <location>
        <begin position="63"/>
        <end position="94"/>
    </location>
</feature>
<evidence type="ECO:0000256" key="1">
    <source>
        <dbReference type="ARBA" id="ARBA00006139"/>
    </source>
</evidence>
<evidence type="ECO:0000256" key="7">
    <source>
        <dbReference type="ARBA" id="ARBA00022989"/>
    </source>
</evidence>
<keyword evidence="8 9" id="KW-0472">Membrane</keyword>
<comment type="function">
    <text evidence="9">This protein specifically catalyzes the removal of signal peptides from prolipoproteins.</text>
</comment>
<evidence type="ECO:0000256" key="9">
    <source>
        <dbReference type="HAMAP-Rule" id="MF_00161"/>
    </source>
</evidence>
<evidence type="ECO:0000313" key="11">
    <source>
        <dbReference type="EMBL" id="MFD0791885.1"/>
    </source>
</evidence>
<dbReference type="PANTHER" id="PTHR33695:SF1">
    <property type="entry name" value="LIPOPROTEIN SIGNAL PEPTIDASE"/>
    <property type="match status" value="1"/>
</dbReference>
<feature type="transmembrane region" description="Helical" evidence="9">
    <location>
        <begin position="20"/>
        <end position="43"/>
    </location>
</feature>
<dbReference type="PRINTS" id="PR00781">
    <property type="entry name" value="LIPOSIGPTASE"/>
</dbReference>
<sequence>MTSSTSDDAARARHLRLPRFAVAFIVAGAVVLIDQLSKAAALAGLSETERVPLLGDYFGLQLAFNPGAILGLGSSSTWLLTVLGVAAVGALFVAAVRARSLWWTVGIGFILGGALGNVIDRLFAPPGLGRGYVTDFLAYGDWFIGNIADVALGIGALILAIGLWIQRRAGARGEVGTQLGASSSAGGL</sequence>
<feature type="transmembrane region" description="Helical" evidence="9">
    <location>
        <begin position="101"/>
        <end position="123"/>
    </location>
</feature>
<dbReference type="HAMAP" id="MF_00161">
    <property type="entry name" value="LspA"/>
    <property type="match status" value="1"/>
</dbReference>
<dbReference type="InterPro" id="IPR001872">
    <property type="entry name" value="Peptidase_A8"/>
</dbReference>
<keyword evidence="2 9" id="KW-1003">Cell membrane</keyword>
<evidence type="ECO:0000256" key="4">
    <source>
        <dbReference type="ARBA" id="ARBA00022692"/>
    </source>
</evidence>
<comment type="similarity">
    <text evidence="1 9 10">Belongs to the peptidase A8 family.</text>
</comment>
<evidence type="ECO:0000256" key="10">
    <source>
        <dbReference type="RuleBase" id="RU004181"/>
    </source>
</evidence>
<protein>
    <recommendedName>
        <fullName evidence="9">Lipoprotein signal peptidase</fullName>
        <ecNumber evidence="9">3.4.23.36</ecNumber>
    </recommendedName>
    <alternativeName>
        <fullName evidence="9">Prolipoprotein signal peptidase</fullName>
    </alternativeName>
    <alternativeName>
        <fullName evidence="9">Signal peptidase II</fullName>
        <shortName evidence="9">SPase II</shortName>
    </alternativeName>
</protein>
<dbReference type="Pfam" id="PF01252">
    <property type="entry name" value="Peptidase_A8"/>
    <property type="match status" value="1"/>
</dbReference>
<keyword evidence="7 9" id="KW-1133">Transmembrane helix</keyword>
<feature type="active site" evidence="9">
    <location>
        <position position="135"/>
    </location>
</feature>
<dbReference type="Proteomes" id="UP001597055">
    <property type="component" value="Unassembled WGS sequence"/>
</dbReference>
<dbReference type="EC" id="3.4.23.36" evidence="9"/>
<evidence type="ECO:0000256" key="3">
    <source>
        <dbReference type="ARBA" id="ARBA00022670"/>
    </source>
</evidence>
<evidence type="ECO:0000256" key="6">
    <source>
        <dbReference type="ARBA" id="ARBA00022801"/>
    </source>
</evidence>
<dbReference type="PROSITE" id="PS00855">
    <property type="entry name" value="SPASE_II"/>
    <property type="match status" value="1"/>
</dbReference>
<keyword evidence="6 9" id="KW-0378">Hydrolase</keyword>
<comment type="caution">
    <text evidence="11">The sequence shown here is derived from an EMBL/GenBank/DDBJ whole genome shotgun (WGS) entry which is preliminary data.</text>
</comment>
<keyword evidence="3 9" id="KW-0645">Protease</keyword>
<feature type="transmembrane region" description="Helical" evidence="9">
    <location>
        <begin position="143"/>
        <end position="165"/>
    </location>
</feature>
<dbReference type="PANTHER" id="PTHR33695">
    <property type="entry name" value="LIPOPROTEIN SIGNAL PEPTIDASE"/>
    <property type="match status" value="1"/>
</dbReference>
<evidence type="ECO:0000313" key="12">
    <source>
        <dbReference type="Proteomes" id="UP001597055"/>
    </source>
</evidence>
<keyword evidence="4 9" id="KW-0812">Transmembrane</keyword>
<dbReference type="EMBL" id="JBHTII010000002">
    <property type="protein sequence ID" value="MFD0791885.1"/>
    <property type="molecule type" value="Genomic_DNA"/>
</dbReference>
<name>A0ABW3AM11_9MICO</name>
<evidence type="ECO:0000256" key="5">
    <source>
        <dbReference type="ARBA" id="ARBA00022750"/>
    </source>
</evidence>
<organism evidence="11 12">
    <name type="scientific">Microbacterium insulae</name>
    <dbReference type="NCBI Taxonomy" id="483014"/>
    <lineage>
        <taxon>Bacteria</taxon>
        <taxon>Bacillati</taxon>
        <taxon>Actinomycetota</taxon>
        <taxon>Actinomycetes</taxon>
        <taxon>Micrococcales</taxon>
        <taxon>Microbacteriaceae</taxon>
        <taxon>Microbacterium</taxon>
    </lineage>
</organism>
<evidence type="ECO:0000256" key="8">
    <source>
        <dbReference type="ARBA" id="ARBA00023136"/>
    </source>
</evidence>
<dbReference type="RefSeq" id="WP_204979610.1">
    <property type="nucleotide sequence ID" value="NZ_JBHTII010000002.1"/>
</dbReference>